<feature type="signal peptide" evidence="1">
    <location>
        <begin position="1"/>
        <end position="19"/>
    </location>
</feature>
<dbReference type="Proteomes" id="UP000272771">
    <property type="component" value="Chromosome"/>
</dbReference>
<evidence type="ECO:0000256" key="1">
    <source>
        <dbReference type="SAM" id="SignalP"/>
    </source>
</evidence>
<dbReference type="CDD" id="cd02947">
    <property type="entry name" value="TRX_family"/>
    <property type="match status" value="1"/>
</dbReference>
<name>A0A448VJJ2_9NEIS</name>
<reference evidence="3 4" key="1">
    <citation type="submission" date="2018-12" db="EMBL/GenBank/DDBJ databases">
        <authorList>
            <consortium name="Pathogen Informatics"/>
        </authorList>
    </citation>
    <scope>NUCLEOTIDE SEQUENCE [LARGE SCALE GENOMIC DNA]</scope>
    <source>
        <strain evidence="3 4">NCTC12742</strain>
    </source>
</reference>
<keyword evidence="1" id="KW-0732">Signal</keyword>
<protein>
    <submittedName>
        <fullName evidence="3">MPT46</fullName>
    </submittedName>
</protein>
<dbReference type="PANTHER" id="PTHR45663">
    <property type="entry name" value="GEO12009P1"/>
    <property type="match status" value="1"/>
</dbReference>
<organism evidence="3 4">
    <name type="scientific">Neisseria weaveri</name>
    <dbReference type="NCBI Taxonomy" id="28091"/>
    <lineage>
        <taxon>Bacteria</taxon>
        <taxon>Pseudomonadati</taxon>
        <taxon>Pseudomonadota</taxon>
        <taxon>Betaproteobacteria</taxon>
        <taxon>Neisseriales</taxon>
        <taxon>Neisseriaceae</taxon>
        <taxon>Neisseria</taxon>
    </lineage>
</organism>
<feature type="chain" id="PRO_5019489313" evidence="1">
    <location>
        <begin position="20"/>
        <end position="125"/>
    </location>
</feature>
<dbReference type="STRING" id="28091.SAMEA3174300_01113"/>
<dbReference type="SUPFAM" id="SSF52833">
    <property type="entry name" value="Thioredoxin-like"/>
    <property type="match status" value="1"/>
</dbReference>
<dbReference type="InterPro" id="IPR013766">
    <property type="entry name" value="Thioredoxin_domain"/>
</dbReference>
<dbReference type="RefSeq" id="WP_234395236.1">
    <property type="nucleotide sequence ID" value="NZ_POXF01000001.1"/>
</dbReference>
<keyword evidence="4" id="KW-1185">Reference proteome</keyword>
<evidence type="ECO:0000259" key="2">
    <source>
        <dbReference type="PROSITE" id="PS51352"/>
    </source>
</evidence>
<proteinExistence type="predicted"/>
<dbReference type="InterPro" id="IPR036249">
    <property type="entry name" value="Thioredoxin-like_sf"/>
</dbReference>
<dbReference type="GO" id="GO:0005737">
    <property type="term" value="C:cytoplasm"/>
    <property type="evidence" value="ECO:0007669"/>
    <property type="project" value="TreeGrafter"/>
</dbReference>
<dbReference type="Pfam" id="PF00085">
    <property type="entry name" value="Thioredoxin"/>
    <property type="match status" value="1"/>
</dbReference>
<gene>
    <name evidence="3" type="primary">trxA_2</name>
    <name evidence="3" type="ORF">NCTC12742_00433</name>
</gene>
<accession>A0A448VJJ2</accession>
<dbReference type="GO" id="GO:0015035">
    <property type="term" value="F:protein-disulfide reductase activity"/>
    <property type="evidence" value="ECO:0007669"/>
    <property type="project" value="TreeGrafter"/>
</dbReference>
<dbReference type="PANTHER" id="PTHR45663:SF11">
    <property type="entry name" value="GEO12009P1"/>
    <property type="match status" value="1"/>
</dbReference>
<evidence type="ECO:0000313" key="4">
    <source>
        <dbReference type="Proteomes" id="UP000272771"/>
    </source>
</evidence>
<dbReference type="EMBL" id="LR134533">
    <property type="protein sequence ID" value="VEJ49930.1"/>
    <property type="molecule type" value="Genomic_DNA"/>
</dbReference>
<feature type="domain" description="Thioredoxin" evidence="2">
    <location>
        <begin position="12"/>
        <end position="125"/>
    </location>
</feature>
<dbReference type="AlphaFoldDB" id="A0A448VJJ2"/>
<dbReference type="PROSITE" id="PS51352">
    <property type="entry name" value="THIOREDOXIN_2"/>
    <property type="match status" value="1"/>
</dbReference>
<dbReference type="Gene3D" id="3.40.30.10">
    <property type="entry name" value="Glutaredoxin"/>
    <property type="match status" value="1"/>
</dbReference>
<evidence type="ECO:0000313" key="3">
    <source>
        <dbReference type="EMBL" id="VEJ49930.1"/>
    </source>
</evidence>
<sequence>MKKLIAAGLMLLAVGQVAAAEFKPFSRAEFDALQKAGKPVLVDVYADWCTVCRRQEKELKIILQEPQFKQVTALKLDFDAQKQELPAFKVNNRSTLILFNKGKEVRRVVGETDPQRLRQFMTLPR</sequence>